<feature type="domain" description="DEAD-box RNA helicase Q" evidence="13">
    <location>
        <begin position="78"/>
        <end position="106"/>
    </location>
</feature>
<proteinExistence type="inferred from homology"/>
<dbReference type="Pfam" id="PF00270">
    <property type="entry name" value="DEAD"/>
    <property type="match status" value="1"/>
</dbReference>
<feature type="compositionally biased region" description="Acidic residues" evidence="10">
    <location>
        <begin position="48"/>
        <end position="58"/>
    </location>
</feature>
<evidence type="ECO:0000256" key="5">
    <source>
        <dbReference type="ARBA" id="ARBA00022840"/>
    </source>
</evidence>
<feature type="compositionally biased region" description="Acidic residues" evidence="10">
    <location>
        <begin position="15"/>
        <end position="39"/>
    </location>
</feature>
<feature type="region of interest" description="Disordered" evidence="10">
    <location>
        <begin position="1"/>
        <end position="58"/>
    </location>
</feature>
<accession>A0A4P9ZTY7</accession>
<dbReference type="AlphaFoldDB" id="A0A4P9ZTY7"/>
<keyword evidence="4 9" id="KW-0347">Helicase</keyword>
<dbReference type="InterPro" id="IPR011545">
    <property type="entry name" value="DEAD/DEAH_box_helicase_dom"/>
</dbReference>
<name>A0A4P9ZTY7_9FUNG</name>
<keyword evidence="15" id="KW-1185">Reference proteome</keyword>
<evidence type="ECO:0000256" key="10">
    <source>
        <dbReference type="SAM" id="MobiDB-lite"/>
    </source>
</evidence>
<keyword evidence="3 9" id="KW-0378">Hydrolase</keyword>
<evidence type="ECO:0000313" key="15">
    <source>
        <dbReference type="Proteomes" id="UP000268162"/>
    </source>
</evidence>
<dbReference type="STRING" id="215637.A0A4P9ZTY7"/>
<dbReference type="EMBL" id="ML002561">
    <property type="protein sequence ID" value="RKP36995.1"/>
    <property type="molecule type" value="Genomic_DNA"/>
</dbReference>
<dbReference type="InterPro" id="IPR000629">
    <property type="entry name" value="RNA-helicase_DEAD-box_CS"/>
</dbReference>
<evidence type="ECO:0000313" key="14">
    <source>
        <dbReference type="EMBL" id="RKP36995.1"/>
    </source>
</evidence>
<evidence type="ECO:0000259" key="13">
    <source>
        <dbReference type="PROSITE" id="PS51195"/>
    </source>
</evidence>
<keyword evidence="5 9" id="KW-0067">ATP-binding</keyword>
<dbReference type="SUPFAM" id="SSF52540">
    <property type="entry name" value="P-loop containing nucleoside triphosphate hydrolases"/>
    <property type="match status" value="2"/>
</dbReference>
<evidence type="ECO:0000259" key="11">
    <source>
        <dbReference type="PROSITE" id="PS51192"/>
    </source>
</evidence>
<dbReference type="CDD" id="cd18787">
    <property type="entry name" value="SF2_C_DEAD"/>
    <property type="match status" value="1"/>
</dbReference>
<evidence type="ECO:0000256" key="9">
    <source>
        <dbReference type="RuleBase" id="RU000492"/>
    </source>
</evidence>
<evidence type="ECO:0000256" key="8">
    <source>
        <dbReference type="PROSITE-ProRule" id="PRU00552"/>
    </source>
</evidence>
<dbReference type="Pfam" id="PF00271">
    <property type="entry name" value="Helicase_C"/>
    <property type="match status" value="1"/>
</dbReference>
<dbReference type="CDD" id="cd17947">
    <property type="entry name" value="DEADc_DDX27"/>
    <property type="match status" value="1"/>
</dbReference>
<feature type="region of interest" description="Disordered" evidence="10">
    <location>
        <begin position="514"/>
        <end position="533"/>
    </location>
</feature>
<evidence type="ECO:0000256" key="1">
    <source>
        <dbReference type="ARBA" id="ARBA00012552"/>
    </source>
</evidence>
<dbReference type="Proteomes" id="UP000268162">
    <property type="component" value="Unassembled WGS sequence"/>
</dbReference>
<evidence type="ECO:0000256" key="7">
    <source>
        <dbReference type="ARBA" id="ARBA00047984"/>
    </source>
</evidence>
<dbReference type="InterPro" id="IPR050079">
    <property type="entry name" value="DEAD_box_RNA_helicase"/>
</dbReference>
<dbReference type="InterPro" id="IPR014014">
    <property type="entry name" value="RNA_helicase_DEAD_Q_motif"/>
</dbReference>
<dbReference type="Gene3D" id="3.40.50.300">
    <property type="entry name" value="P-loop containing nucleotide triphosphate hydrolases"/>
    <property type="match status" value="2"/>
</dbReference>
<dbReference type="InterPro" id="IPR014001">
    <property type="entry name" value="Helicase_ATP-bd"/>
</dbReference>
<protein>
    <recommendedName>
        <fullName evidence="1">RNA helicase</fullName>
        <ecNumber evidence="1">3.6.4.13</ecNumber>
    </recommendedName>
</protein>
<comment type="similarity">
    <text evidence="9">Belongs to the DEAD box helicase family.</text>
</comment>
<dbReference type="GO" id="GO:0005829">
    <property type="term" value="C:cytosol"/>
    <property type="evidence" value="ECO:0007669"/>
    <property type="project" value="TreeGrafter"/>
</dbReference>
<dbReference type="InterPro" id="IPR001650">
    <property type="entry name" value="Helicase_C-like"/>
</dbReference>
<dbReference type="PROSITE" id="PS51194">
    <property type="entry name" value="HELICASE_CTER"/>
    <property type="match status" value="1"/>
</dbReference>
<evidence type="ECO:0000259" key="12">
    <source>
        <dbReference type="PROSITE" id="PS51194"/>
    </source>
</evidence>
<organism evidence="14 15">
    <name type="scientific">Dimargaris cristalligena</name>
    <dbReference type="NCBI Taxonomy" id="215637"/>
    <lineage>
        <taxon>Eukaryota</taxon>
        <taxon>Fungi</taxon>
        <taxon>Fungi incertae sedis</taxon>
        <taxon>Zoopagomycota</taxon>
        <taxon>Kickxellomycotina</taxon>
        <taxon>Dimargaritomycetes</taxon>
        <taxon>Dimargaritales</taxon>
        <taxon>Dimargaritaceae</taxon>
        <taxon>Dimargaris</taxon>
    </lineage>
</organism>
<keyword evidence="6" id="KW-0694">RNA-binding</keyword>
<dbReference type="GO" id="GO:0003723">
    <property type="term" value="F:RNA binding"/>
    <property type="evidence" value="ECO:0007669"/>
    <property type="project" value="UniProtKB-KW"/>
</dbReference>
<dbReference type="PANTHER" id="PTHR47959:SF1">
    <property type="entry name" value="ATP-DEPENDENT RNA HELICASE DBPA"/>
    <property type="match status" value="1"/>
</dbReference>
<dbReference type="PROSITE" id="PS00039">
    <property type="entry name" value="DEAD_ATP_HELICASE"/>
    <property type="match status" value="1"/>
</dbReference>
<comment type="catalytic activity">
    <reaction evidence="7">
        <text>ATP + H2O = ADP + phosphate + H(+)</text>
        <dbReference type="Rhea" id="RHEA:13065"/>
        <dbReference type="ChEBI" id="CHEBI:15377"/>
        <dbReference type="ChEBI" id="CHEBI:15378"/>
        <dbReference type="ChEBI" id="CHEBI:30616"/>
        <dbReference type="ChEBI" id="CHEBI:43474"/>
        <dbReference type="ChEBI" id="CHEBI:456216"/>
        <dbReference type="EC" id="3.6.4.13"/>
    </reaction>
</comment>
<dbReference type="PANTHER" id="PTHR47959">
    <property type="entry name" value="ATP-DEPENDENT RNA HELICASE RHLE-RELATED"/>
    <property type="match status" value="1"/>
</dbReference>
<evidence type="ECO:0000256" key="4">
    <source>
        <dbReference type="ARBA" id="ARBA00022806"/>
    </source>
</evidence>
<feature type="short sequence motif" description="Q motif" evidence="8">
    <location>
        <begin position="78"/>
        <end position="106"/>
    </location>
</feature>
<dbReference type="SMART" id="SM00487">
    <property type="entry name" value="DEXDc"/>
    <property type="match status" value="1"/>
</dbReference>
<gene>
    <name evidence="14" type="ORF">BJ085DRAFT_14935</name>
</gene>
<dbReference type="EC" id="3.6.4.13" evidence="1"/>
<evidence type="ECO:0000256" key="6">
    <source>
        <dbReference type="ARBA" id="ARBA00022884"/>
    </source>
</evidence>
<dbReference type="PROSITE" id="PS51192">
    <property type="entry name" value="HELICASE_ATP_BIND_1"/>
    <property type="match status" value="1"/>
</dbReference>
<dbReference type="GO" id="GO:0003724">
    <property type="term" value="F:RNA helicase activity"/>
    <property type="evidence" value="ECO:0007669"/>
    <property type="project" value="UniProtKB-EC"/>
</dbReference>
<evidence type="ECO:0000256" key="3">
    <source>
        <dbReference type="ARBA" id="ARBA00022801"/>
    </source>
</evidence>
<dbReference type="SMART" id="SM00490">
    <property type="entry name" value="HELICc"/>
    <property type="match status" value="1"/>
</dbReference>
<dbReference type="GO" id="GO:0005524">
    <property type="term" value="F:ATP binding"/>
    <property type="evidence" value="ECO:0007669"/>
    <property type="project" value="UniProtKB-KW"/>
</dbReference>
<reference evidence="15" key="1">
    <citation type="journal article" date="2018" name="Nat. Microbiol.">
        <title>Leveraging single-cell genomics to expand the fungal tree of life.</title>
        <authorList>
            <person name="Ahrendt S.R."/>
            <person name="Quandt C.A."/>
            <person name="Ciobanu D."/>
            <person name="Clum A."/>
            <person name="Salamov A."/>
            <person name="Andreopoulos B."/>
            <person name="Cheng J.F."/>
            <person name="Woyke T."/>
            <person name="Pelin A."/>
            <person name="Henrissat B."/>
            <person name="Reynolds N.K."/>
            <person name="Benny G.L."/>
            <person name="Smith M.E."/>
            <person name="James T.Y."/>
            <person name="Grigoriev I.V."/>
        </authorList>
    </citation>
    <scope>NUCLEOTIDE SEQUENCE [LARGE SCALE GENOMIC DNA]</scope>
    <source>
        <strain evidence="15">RSA 468</strain>
    </source>
</reference>
<keyword evidence="2 9" id="KW-0547">Nucleotide-binding</keyword>
<evidence type="ECO:0000256" key="2">
    <source>
        <dbReference type="ARBA" id="ARBA00022741"/>
    </source>
</evidence>
<sequence length="533" mass="59508">MVTKRSFLADGMSSADEESEVESESEPESGSESEAESEVESMAGASDTESDEEIDEAEEARRQEYFDIEENVDKSLPQSFNLMNLSRPILKGLAQLGFTKPTPIQARAIPIALLGKDICGGAVTGSGKTAAFFVPILERLLYRPRKNPAIRVLVLCPTRELAIQCHSVATKLAAFTDVNMCLCVGGLPMRAQETELRQRPDIVIATPGRLIDHLHNSRSFTVETLEILVMDEADRMLEDGFKAELTEIVENCPRSRQTMLFSATMTQNIDELIRLSLHKPALVQIDSAKQAAANLVQEFIRIRPNREADRPAVLLSLCRKTYKRRCIIFFRSKLAVREMKILFGLCGLSAAEIHGNLNQAQRSEALERFRDGEVEFLMATDVAARGLDIKGVETVINFNMPMQFAQYLHRVGRTARAGQSGRSVTLAGESDRKLLRLALKTAKKDRVRSRIIAPATIEKYKAKLETLKPQVEKILADDDDDQLLVKAEKDINRASNLIKYAEEIKARPAKAWFQSTAEKRQEKGKFHSEMGLG</sequence>
<feature type="domain" description="Helicase ATP-binding" evidence="11">
    <location>
        <begin position="109"/>
        <end position="283"/>
    </location>
</feature>
<dbReference type="GO" id="GO:0016787">
    <property type="term" value="F:hydrolase activity"/>
    <property type="evidence" value="ECO:0007669"/>
    <property type="project" value="UniProtKB-KW"/>
</dbReference>
<dbReference type="InterPro" id="IPR027417">
    <property type="entry name" value="P-loop_NTPase"/>
</dbReference>
<dbReference type="PROSITE" id="PS51195">
    <property type="entry name" value="Q_MOTIF"/>
    <property type="match status" value="1"/>
</dbReference>
<feature type="compositionally biased region" description="Basic and acidic residues" evidence="10">
    <location>
        <begin position="517"/>
        <end position="533"/>
    </location>
</feature>
<feature type="domain" description="Helicase C-terminal" evidence="12">
    <location>
        <begin position="294"/>
        <end position="475"/>
    </location>
</feature>